<dbReference type="InterPro" id="IPR024655">
    <property type="entry name" value="Asl1_glyco_hydro_catalytic"/>
</dbReference>
<name>A0ABY0HDC3_9PEZI</name>
<accession>A0ABY0HDC3</accession>
<dbReference type="EMBL" id="QJNS01000049">
    <property type="protein sequence ID" value="RYO90832.1"/>
    <property type="molecule type" value="Genomic_DNA"/>
</dbReference>
<feature type="domain" description="Asl1-like glycosyl hydrolase catalytic" evidence="2">
    <location>
        <begin position="27"/>
        <end position="282"/>
    </location>
</feature>
<dbReference type="Gene3D" id="3.20.20.80">
    <property type="entry name" value="Glycosidases"/>
    <property type="match status" value="1"/>
</dbReference>
<dbReference type="SUPFAM" id="SSF51445">
    <property type="entry name" value="(Trans)glycosidases"/>
    <property type="match status" value="1"/>
</dbReference>
<dbReference type="InterPro" id="IPR053183">
    <property type="entry name" value="ASL1"/>
</dbReference>
<gene>
    <name evidence="3" type="ORF">DL762_002509</name>
</gene>
<dbReference type="InterPro" id="IPR017853">
    <property type="entry name" value="GH"/>
</dbReference>
<evidence type="ECO:0000259" key="2">
    <source>
        <dbReference type="Pfam" id="PF11790"/>
    </source>
</evidence>
<proteinExistence type="predicted"/>
<dbReference type="PANTHER" id="PTHR34154:SF3">
    <property type="entry name" value="ALKALI-SENSITIVE LINKAGE PROTEIN 1"/>
    <property type="match status" value="1"/>
</dbReference>
<feature type="chain" id="PRO_5045148738" description="Asl1-like glycosyl hydrolase catalytic domain-containing protein" evidence="1">
    <location>
        <begin position="18"/>
        <end position="321"/>
    </location>
</feature>
<reference evidence="3 4" key="1">
    <citation type="submission" date="2018-06" db="EMBL/GenBank/DDBJ databases">
        <title>Complete Genomes of Monosporascus.</title>
        <authorList>
            <person name="Robinson A.J."/>
            <person name="Natvig D.O."/>
        </authorList>
    </citation>
    <scope>NUCLEOTIDE SEQUENCE [LARGE SCALE GENOMIC DNA]</scope>
    <source>
        <strain evidence="3 4">CBS 609.92</strain>
    </source>
</reference>
<protein>
    <recommendedName>
        <fullName evidence="2">Asl1-like glycosyl hydrolase catalytic domain-containing protein</fullName>
    </recommendedName>
</protein>
<dbReference type="PANTHER" id="PTHR34154">
    <property type="entry name" value="ALKALI-SENSITIVE LINKAGE PROTEIN 1"/>
    <property type="match status" value="1"/>
</dbReference>
<sequence>MRLSYAVLATALPLACAQTRSPKRGLVFVPDPRWPEDAAVWTSQPGSPLTWYYNYEWEPSAEFAGLPQEDFEFVPMLWGAPEDEDDVSFRESIEAQIDAGRDIRHVLAFNEPDGPQGQSGGSAVDPARAARVWIRNIEPLAERGVKLGLPACTGGWGGIPWLQQFLGNCSELVSSGGEERNCTYDFVNIHWYGNFEGLASHMGSYSAAFPNVTQWITEYNFDNQDLPTTQEFFNMSSEYFDRMDSVGRYSYFGSFRSEASNVGPNAVMLSNDGQLTDIGSWYLGGSATGVDPQSSAPAARLSRASFVMAVVVGIVLREWLH</sequence>
<evidence type="ECO:0000313" key="4">
    <source>
        <dbReference type="Proteomes" id="UP000294003"/>
    </source>
</evidence>
<feature type="signal peptide" evidence="1">
    <location>
        <begin position="1"/>
        <end position="17"/>
    </location>
</feature>
<evidence type="ECO:0000256" key="1">
    <source>
        <dbReference type="SAM" id="SignalP"/>
    </source>
</evidence>
<keyword evidence="4" id="KW-1185">Reference proteome</keyword>
<dbReference type="Proteomes" id="UP000294003">
    <property type="component" value="Unassembled WGS sequence"/>
</dbReference>
<keyword evidence="1" id="KW-0732">Signal</keyword>
<evidence type="ECO:0000313" key="3">
    <source>
        <dbReference type="EMBL" id="RYO90832.1"/>
    </source>
</evidence>
<comment type="caution">
    <text evidence="3">The sequence shown here is derived from an EMBL/GenBank/DDBJ whole genome shotgun (WGS) entry which is preliminary data.</text>
</comment>
<dbReference type="Pfam" id="PF11790">
    <property type="entry name" value="Glyco_hydro_cc"/>
    <property type="match status" value="1"/>
</dbReference>
<organism evidence="3 4">
    <name type="scientific">Monosporascus cannonballus</name>
    <dbReference type="NCBI Taxonomy" id="155416"/>
    <lineage>
        <taxon>Eukaryota</taxon>
        <taxon>Fungi</taxon>
        <taxon>Dikarya</taxon>
        <taxon>Ascomycota</taxon>
        <taxon>Pezizomycotina</taxon>
        <taxon>Sordariomycetes</taxon>
        <taxon>Xylariomycetidae</taxon>
        <taxon>Xylariales</taxon>
        <taxon>Xylariales incertae sedis</taxon>
        <taxon>Monosporascus</taxon>
    </lineage>
</organism>